<accession>A0ABN7BEF4</accession>
<dbReference type="Proteomes" id="UP001307889">
    <property type="component" value="Chromosome 14"/>
</dbReference>
<sequence>MFFRILMEKVTGGEVQINYRPTCRSPNVQGSQILRPKTITGACAPIYVGYRANDDSCRFLWTLRPLAERDVRGDNATKKNKTAVVSRAIKLAYDAQATSLFLGLPIVDNSE</sequence>
<reference evidence="1 2" key="1">
    <citation type="submission" date="2023-09" db="EMBL/GenBank/DDBJ databases">
        <title>Nesidiocoris tenuis whole genome shotgun sequence.</title>
        <authorList>
            <person name="Shibata T."/>
            <person name="Shimoda M."/>
            <person name="Kobayashi T."/>
            <person name="Uehara T."/>
        </authorList>
    </citation>
    <scope>NUCLEOTIDE SEQUENCE [LARGE SCALE GENOMIC DNA]</scope>
    <source>
        <strain evidence="1 2">Japan</strain>
    </source>
</reference>
<evidence type="ECO:0000313" key="2">
    <source>
        <dbReference type="Proteomes" id="UP001307889"/>
    </source>
</evidence>
<protein>
    <submittedName>
        <fullName evidence="1">Uncharacterized protein</fullName>
    </submittedName>
</protein>
<keyword evidence="2" id="KW-1185">Reference proteome</keyword>
<evidence type="ECO:0000313" key="1">
    <source>
        <dbReference type="EMBL" id="BET02748.1"/>
    </source>
</evidence>
<name>A0ABN7BEF4_9HEMI</name>
<dbReference type="EMBL" id="AP028922">
    <property type="protein sequence ID" value="BET02748.1"/>
    <property type="molecule type" value="Genomic_DNA"/>
</dbReference>
<gene>
    <name evidence="1" type="ORF">NTJ_15566</name>
</gene>
<proteinExistence type="predicted"/>
<organism evidence="1 2">
    <name type="scientific">Nesidiocoris tenuis</name>
    <dbReference type="NCBI Taxonomy" id="355587"/>
    <lineage>
        <taxon>Eukaryota</taxon>
        <taxon>Metazoa</taxon>
        <taxon>Ecdysozoa</taxon>
        <taxon>Arthropoda</taxon>
        <taxon>Hexapoda</taxon>
        <taxon>Insecta</taxon>
        <taxon>Pterygota</taxon>
        <taxon>Neoptera</taxon>
        <taxon>Paraneoptera</taxon>
        <taxon>Hemiptera</taxon>
        <taxon>Heteroptera</taxon>
        <taxon>Panheteroptera</taxon>
        <taxon>Cimicomorpha</taxon>
        <taxon>Miridae</taxon>
        <taxon>Dicyphina</taxon>
        <taxon>Nesidiocoris</taxon>
    </lineage>
</organism>